<organism evidence="1 2">
    <name type="scientific">Pyropia yezoensis</name>
    <name type="common">Susabi-nori</name>
    <name type="synonym">Porphyra yezoensis</name>
    <dbReference type="NCBI Taxonomy" id="2788"/>
    <lineage>
        <taxon>Eukaryota</taxon>
        <taxon>Rhodophyta</taxon>
        <taxon>Bangiophyceae</taxon>
        <taxon>Bangiales</taxon>
        <taxon>Bangiaceae</taxon>
        <taxon>Pyropia</taxon>
    </lineage>
</organism>
<name>A0ACC3C1A5_PYRYE</name>
<protein>
    <submittedName>
        <fullName evidence="1">Uncharacterized protein</fullName>
    </submittedName>
</protein>
<evidence type="ECO:0000313" key="2">
    <source>
        <dbReference type="Proteomes" id="UP000798662"/>
    </source>
</evidence>
<sequence length="233" mass="25105">MAEWRCAALLPYGGRHRGAPAVAARRWRRAAVRGWRVGGRPPRRARALAVLAVVFPCPTAACPGGWRVPPPPPTGCGRGADVPARRPRGALPPPTGSAHTSAPTGRASPVQYVHCCSPAGPSPRPPHPPLPCRFRRPPRQARPRRRRRPPPPLRQPPPPLPPPPPAPACTSAGGWHTRRAPRAPPRARGCHSQRGGQSRSPATRRPRRASARRASPLPPPTRAPPPRSGRRRP</sequence>
<proteinExistence type="predicted"/>
<keyword evidence="2" id="KW-1185">Reference proteome</keyword>
<gene>
    <name evidence="1" type="ORF">I4F81_006107</name>
</gene>
<dbReference type="Proteomes" id="UP000798662">
    <property type="component" value="Chromosome 2"/>
</dbReference>
<evidence type="ECO:0000313" key="1">
    <source>
        <dbReference type="EMBL" id="KAK1863553.1"/>
    </source>
</evidence>
<accession>A0ACC3C1A5</accession>
<comment type="caution">
    <text evidence="1">The sequence shown here is derived from an EMBL/GenBank/DDBJ whole genome shotgun (WGS) entry which is preliminary data.</text>
</comment>
<dbReference type="EMBL" id="CM020619">
    <property type="protein sequence ID" value="KAK1863553.1"/>
    <property type="molecule type" value="Genomic_DNA"/>
</dbReference>
<reference evidence="1" key="1">
    <citation type="submission" date="2019-11" db="EMBL/GenBank/DDBJ databases">
        <title>Nori genome reveals adaptations in red seaweeds to the harsh intertidal environment.</title>
        <authorList>
            <person name="Wang D."/>
            <person name="Mao Y."/>
        </authorList>
    </citation>
    <scope>NUCLEOTIDE SEQUENCE</scope>
    <source>
        <tissue evidence="1">Gametophyte</tissue>
    </source>
</reference>